<accession>A0A1I5CX95</accession>
<dbReference type="STRING" id="1527.SAMN04489757_10465"/>
<organism evidence="2 3">
    <name type="scientific">Anaerocolumna aminovalerica</name>
    <dbReference type="NCBI Taxonomy" id="1527"/>
    <lineage>
        <taxon>Bacteria</taxon>
        <taxon>Bacillati</taxon>
        <taxon>Bacillota</taxon>
        <taxon>Clostridia</taxon>
        <taxon>Lachnospirales</taxon>
        <taxon>Lachnospiraceae</taxon>
        <taxon>Anaerocolumna</taxon>
    </lineage>
</organism>
<dbReference type="OrthoDB" id="2054609at2"/>
<dbReference type="EMBL" id="FOWD01000004">
    <property type="protein sequence ID" value="SFN91241.1"/>
    <property type="molecule type" value="Genomic_DNA"/>
</dbReference>
<sequence>MNNKVKKGSKYKKDKSQNKKDNSQNQNITITDWFYMTPSEINGKSIAQLIEEECNTSVEFWEEMNILQIELSNKVTIDFEPMNLNFKDPSDMEFINSRNIHTIFSVYIASGVLEEEFKNILKVILDRWEGFLCADSQDFQPAYSLNDL</sequence>
<reference evidence="2 3" key="1">
    <citation type="submission" date="2016-10" db="EMBL/GenBank/DDBJ databases">
        <authorList>
            <person name="de Groot N.N."/>
        </authorList>
    </citation>
    <scope>NUCLEOTIDE SEQUENCE [LARGE SCALE GENOMIC DNA]</scope>
    <source>
        <strain evidence="2 3">DSM 1283</strain>
    </source>
</reference>
<protein>
    <submittedName>
        <fullName evidence="2">Uncharacterized protein</fullName>
    </submittedName>
</protein>
<proteinExistence type="predicted"/>
<feature type="compositionally biased region" description="Basic residues" evidence="1">
    <location>
        <begin position="1"/>
        <end position="13"/>
    </location>
</feature>
<gene>
    <name evidence="2" type="ORF">SAMN04489757_10465</name>
</gene>
<dbReference type="RefSeq" id="WP_091684400.1">
    <property type="nucleotide sequence ID" value="NZ_BAABFM010000079.1"/>
</dbReference>
<name>A0A1I5CX95_9FIRM</name>
<feature type="region of interest" description="Disordered" evidence="1">
    <location>
        <begin position="1"/>
        <end position="23"/>
    </location>
</feature>
<keyword evidence="3" id="KW-1185">Reference proteome</keyword>
<dbReference type="AlphaFoldDB" id="A0A1I5CX95"/>
<evidence type="ECO:0000256" key="1">
    <source>
        <dbReference type="SAM" id="MobiDB-lite"/>
    </source>
</evidence>
<dbReference type="Proteomes" id="UP000198806">
    <property type="component" value="Unassembled WGS sequence"/>
</dbReference>
<evidence type="ECO:0000313" key="2">
    <source>
        <dbReference type="EMBL" id="SFN91241.1"/>
    </source>
</evidence>
<evidence type="ECO:0000313" key="3">
    <source>
        <dbReference type="Proteomes" id="UP000198806"/>
    </source>
</evidence>